<protein>
    <submittedName>
        <fullName evidence="1">Uncharacterized protein</fullName>
    </submittedName>
</protein>
<comment type="caution">
    <text evidence="1">The sequence shown here is derived from an EMBL/GenBank/DDBJ whole genome shotgun (WGS) entry which is preliminary data.</text>
</comment>
<accession>X1IC22</accession>
<organism evidence="1">
    <name type="scientific">marine sediment metagenome</name>
    <dbReference type="NCBI Taxonomy" id="412755"/>
    <lineage>
        <taxon>unclassified sequences</taxon>
        <taxon>metagenomes</taxon>
        <taxon>ecological metagenomes</taxon>
    </lineage>
</organism>
<dbReference type="AlphaFoldDB" id="X1IC22"/>
<evidence type="ECO:0000313" key="1">
    <source>
        <dbReference type="EMBL" id="GAH55118.1"/>
    </source>
</evidence>
<sequence length="63" mass="7372">MIKLTMGQWGTDSNLIAWQTLDPAIDGNTIILQDYEYRVYFDTFKWQNPSLDASLYYGYIPDT</sequence>
<dbReference type="EMBL" id="BARU01017000">
    <property type="protein sequence ID" value="GAH55118.1"/>
    <property type="molecule type" value="Genomic_DNA"/>
</dbReference>
<gene>
    <name evidence="1" type="ORF">S03H2_28222</name>
</gene>
<proteinExistence type="predicted"/>
<feature type="non-terminal residue" evidence="1">
    <location>
        <position position="63"/>
    </location>
</feature>
<reference evidence="1" key="1">
    <citation type="journal article" date="2014" name="Front. Microbiol.">
        <title>High frequency of phylogenetically diverse reductive dehalogenase-homologous genes in deep subseafloor sedimentary metagenomes.</title>
        <authorList>
            <person name="Kawai M."/>
            <person name="Futagami T."/>
            <person name="Toyoda A."/>
            <person name="Takaki Y."/>
            <person name="Nishi S."/>
            <person name="Hori S."/>
            <person name="Arai W."/>
            <person name="Tsubouchi T."/>
            <person name="Morono Y."/>
            <person name="Uchiyama I."/>
            <person name="Ito T."/>
            <person name="Fujiyama A."/>
            <person name="Inagaki F."/>
            <person name="Takami H."/>
        </authorList>
    </citation>
    <scope>NUCLEOTIDE SEQUENCE</scope>
    <source>
        <strain evidence="1">Expedition CK06-06</strain>
    </source>
</reference>
<name>X1IC22_9ZZZZ</name>